<evidence type="ECO:0000313" key="2">
    <source>
        <dbReference type="EMBL" id="CAB0018271.1"/>
    </source>
</evidence>
<dbReference type="Proteomes" id="UP000479000">
    <property type="component" value="Unassembled WGS sequence"/>
</dbReference>
<evidence type="ECO:0000256" key="1">
    <source>
        <dbReference type="SAM" id="MobiDB-lite"/>
    </source>
</evidence>
<protein>
    <submittedName>
        <fullName evidence="2">Uncharacterized protein</fullName>
    </submittedName>
</protein>
<reference evidence="2 3" key="1">
    <citation type="submission" date="2020-02" db="EMBL/GenBank/DDBJ databases">
        <authorList>
            <person name="Ferguson B K."/>
        </authorList>
    </citation>
    <scope>NUCLEOTIDE SEQUENCE [LARGE SCALE GENOMIC DNA]</scope>
</reference>
<organism evidence="2 3">
    <name type="scientific">Nesidiocoris tenuis</name>
    <dbReference type="NCBI Taxonomy" id="355587"/>
    <lineage>
        <taxon>Eukaryota</taxon>
        <taxon>Metazoa</taxon>
        <taxon>Ecdysozoa</taxon>
        <taxon>Arthropoda</taxon>
        <taxon>Hexapoda</taxon>
        <taxon>Insecta</taxon>
        <taxon>Pterygota</taxon>
        <taxon>Neoptera</taxon>
        <taxon>Paraneoptera</taxon>
        <taxon>Hemiptera</taxon>
        <taxon>Heteroptera</taxon>
        <taxon>Panheteroptera</taxon>
        <taxon>Cimicomorpha</taxon>
        <taxon>Miridae</taxon>
        <taxon>Dicyphina</taxon>
        <taxon>Nesidiocoris</taxon>
    </lineage>
</organism>
<dbReference type="AlphaFoldDB" id="A0A6H5HLU5"/>
<keyword evidence="3" id="KW-1185">Reference proteome</keyword>
<feature type="compositionally biased region" description="Basic and acidic residues" evidence="1">
    <location>
        <begin position="101"/>
        <end position="114"/>
    </location>
</feature>
<dbReference type="EMBL" id="CADCXU010032419">
    <property type="protein sequence ID" value="CAB0018271.1"/>
    <property type="molecule type" value="Genomic_DNA"/>
</dbReference>
<sequence length="121" mass="13370">MFAGGLFSHYGSVGTKFARLSYRRPHRCRPHLSASAAPTIAAAAEQLPHCRTRLRKVHTTSLAFLLCPQTLSSKLNFTLISVSNLRATPTGNSEFRVPRTAKPENSDRYIRQFADESSAGH</sequence>
<name>A0A6H5HLU5_9HEMI</name>
<proteinExistence type="predicted"/>
<evidence type="ECO:0000313" key="3">
    <source>
        <dbReference type="Proteomes" id="UP000479000"/>
    </source>
</evidence>
<gene>
    <name evidence="2" type="ORF">NTEN_LOCUS22180</name>
</gene>
<feature type="region of interest" description="Disordered" evidence="1">
    <location>
        <begin position="93"/>
        <end position="121"/>
    </location>
</feature>
<accession>A0A6H5HLU5</accession>